<feature type="transmembrane region" description="Helical" evidence="1">
    <location>
        <begin position="95"/>
        <end position="114"/>
    </location>
</feature>
<comment type="caution">
    <text evidence="3">The sequence shown here is derived from an EMBL/GenBank/DDBJ whole genome shotgun (WGS) entry which is preliminary data.</text>
</comment>
<dbReference type="RefSeq" id="WP_222198810.1">
    <property type="nucleotide sequence ID" value="NZ_JAIMFO010000004.1"/>
</dbReference>
<dbReference type="Proteomes" id="UP000700908">
    <property type="component" value="Unassembled WGS sequence"/>
</dbReference>
<evidence type="ECO:0000313" key="4">
    <source>
        <dbReference type="Proteomes" id="UP000700908"/>
    </source>
</evidence>
<dbReference type="EMBL" id="JAIMFO010000004">
    <property type="protein sequence ID" value="MBY4797088.1"/>
    <property type="molecule type" value="Genomic_DNA"/>
</dbReference>
<keyword evidence="1" id="KW-1133">Transmembrane helix</keyword>
<gene>
    <name evidence="3" type="ORF">K6V98_01750</name>
</gene>
<keyword evidence="3" id="KW-0012">Acyltransferase</keyword>
<dbReference type="Pfam" id="PF01757">
    <property type="entry name" value="Acyl_transf_3"/>
    <property type="match status" value="1"/>
</dbReference>
<keyword evidence="3" id="KW-0808">Transferase</keyword>
<dbReference type="InterPro" id="IPR002656">
    <property type="entry name" value="Acyl_transf_3_dom"/>
</dbReference>
<proteinExistence type="predicted"/>
<evidence type="ECO:0000259" key="2">
    <source>
        <dbReference type="Pfam" id="PF01757"/>
    </source>
</evidence>
<feature type="transmembrane region" description="Helical" evidence="1">
    <location>
        <begin position="134"/>
        <end position="155"/>
    </location>
</feature>
<name>A0ABS7MI92_9ACTN</name>
<keyword evidence="1" id="KW-0812">Transmembrane</keyword>
<organism evidence="3 4">
    <name type="scientific">Collinsella ureilytica</name>
    <dbReference type="NCBI Taxonomy" id="2869515"/>
    <lineage>
        <taxon>Bacteria</taxon>
        <taxon>Bacillati</taxon>
        <taxon>Actinomycetota</taxon>
        <taxon>Coriobacteriia</taxon>
        <taxon>Coriobacteriales</taxon>
        <taxon>Coriobacteriaceae</taxon>
        <taxon>Collinsella</taxon>
    </lineage>
</organism>
<feature type="transmembrane region" description="Helical" evidence="1">
    <location>
        <begin position="38"/>
        <end position="59"/>
    </location>
</feature>
<reference evidence="3 4" key="1">
    <citation type="submission" date="2021-08" db="EMBL/GenBank/DDBJ databases">
        <title>Collinsella faecalis sp. nov. isolated from swine faeces.</title>
        <authorList>
            <person name="Oh B.S."/>
            <person name="Lee J.H."/>
        </authorList>
    </citation>
    <scope>NUCLEOTIDE SEQUENCE [LARGE SCALE GENOMIC DNA]</scope>
    <source>
        <strain evidence="3 4">AGMB00827</strain>
    </source>
</reference>
<keyword evidence="4" id="KW-1185">Reference proteome</keyword>
<dbReference type="GO" id="GO:0016746">
    <property type="term" value="F:acyltransferase activity"/>
    <property type="evidence" value="ECO:0007669"/>
    <property type="project" value="UniProtKB-KW"/>
</dbReference>
<feature type="transmembrane region" description="Helical" evidence="1">
    <location>
        <begin position="12"/>
        <end position="31"/>
    </location>
</feature>
<keyword evidence="1" id="KW-0472">Membrane</keyword>
<sequence length="183" mass="20096">MQSRGTVFSWTYPFGGFIFFFLIGPFVEELFSNKRARIALWILTPLCVAATTWLVIHGYSSHGQGAFDNSPLYAIAALGIYLGLLEIGDRIHARYIVQVIGFVARHSFTVYLVHLHVLDYLKGFFPSVSGLAAIGAHLGLTLATIGLSLAIALIIDTILVHPAQRLFDLAHSLFATRHNRAAA</sequence>
<feature type="transmembrane region" description="Helical" evidence="1">
    <location>
        <begin position="71"/>
        <end position="88"/>
    </location>
</feature>
<feature type="domain" description="Acyltransferase 3" evidence="2">
    <location>
        <begin position="10"/>
        <end position="152"/>
    </location>
</feature>
<evidence type="ECO:0000256" key="1">
    <source>
        <dbReference type="SAM" id="Phobius"/>
    </source>
</evidence>
<protein>
    <submittedName>
        <fullName evidence="3">Acyltransferase family protein</fullName>
    </submittedName>
</protein>
<accession>A0ABS7MI92</accession>
<evidence type="ECO:0000313" key="3">
    <source>
        <dbReference type="EMBL" id="MBY4797088.1"/>
    </source>
</evidence>